<dbReference type="Proteomes" id="UP000046392">
    <property type="component" value="Unplaced"/>
</dbReference>
<name>A0A0N5C9Z1_STREA</name>
<dbReference type="AlphaFoldDB" id="A0A0N5C9Z1"/>
<protein>
    <submittedName>
        <fullName evidence="2">DHC_N1 domain-containing protein</fullName>
    </submittedName>
</protein>
<evidence type="ECO:0000313" key="2">
    <source>
        <dbReference type="WBParaSite" id="SPAL_0001471750.1"/>
    </source>
</evidence>
<sequence length="484" mass="56990">MKHEFNFLQKYFTTETFNKLCYGININIPHINKKIGILFEKINLCLTNCIEKNINFNATYAFRDCKDGIVFLLLSDKVSPVVKAHLLKIVCNCFLITIEQDKCFQCSSISFFESLIRSVFNDLPSSKSKSIRNGTTLRIPTLDEIIYGQQISKLITFFKANDFIITLRYDDKLFFESLEFFISNFQLLIETLINYVFVNDKIKYTLKRNRRLKGSFTFKKAHCFKGGHFYGKKNHSKRKDQLNDDYLNKVDNYSSCCNETSKVESFSNKNLNNHKNISNDKEDNAKENVNLCILDVFSNYLGSINEIITRYLIKFMVTKHSSSITKSTLLYKYIKRLTKIVRPILLFVLNKKKINEIRKMNSICKVIFQGIEIVCAYLSKYFRTLDFYDIDNITSTWNKLFASVLSNYSFLSEFTLTNTIFDENLLSSLKEKLVEQQNYFADIEEYFFNIRLWCQNALNMVHNNKQNEFYLNTLICDVECRIWK</sequence>
<dbReference type="WBParaSite" id="SPAL_0001471750.1">
    <property type="protein sequence ID" value="SPAL_0001471750.1"/>
    <property type="gene ID" value="SPAL_0001471750"/>
</dbReference>
<evidence type="ECO:0000313" key="1">
    <source>
        <dbReference type="Proteomes" id="UP000046392"/>
    </source>
</evidence>
<keyword evidence="1" id="KW-1185">Reference proteome</keyword>
<organism evidence="1 2">
    <name type="scientific">Strongyloides papillosus</name>
    <name type="common">Intestinal threadworm</name>
    <dbReference type="NCBI Taxonomy" id="174720"/>
    <lineage>
        <taxon>Eukaryota</taxon>
        <taxon>Metazoa</taxon>
        <taxon>Ecdysozoa</taxon>
        <taxon>Nematoda</taxon>
        <taxon>Chromadorea</taxon>
        <taxon>Rhabditida</taxon>
        <taxon>Tylenchina</taxon>
        <taxon>Panagrolaimomorpha</taxon>
        <taxon>Strongyloidoidea</taxon>
        <taxon>Strongyloididae</taxon>
        <taxon>Strongyloides</taxon>
    </lineage>
</organism>
<reference evidence="2" key="1">
    <citation type="submission" date="2017-02" db="UniProtKB">
        <authorList>
            <consortium name="WormBaseParasite"/>
        </authorList>
    </citation>
    <scope>IDENTIFICATION</scope>
</reference>
<proteinExistence type="predicted"/>
<accession>A0A0N5C9Z1</accession>